<dbReference type="Gene3D" id="3.20.20.80">
    <property type="entry name" value="Glycosidases"/>
    <property type="match status" value="1"/>
</dbReference>
<dbReference type="OrthoDB" id="77201at2759"/>
<dbReference type="AlphaFoldDB" id="R0K4G1"/>
<organism evidence="7 8">
    <name type="scientific">Exserohilum turcicum (strain 28A)</name>
    <name type="common">Northern leaf blight fungus</name>
    <name type="synonym">Setosphaeria turcica</name>
    <dbReference type="NCBI Taxonomy" id="671987"/>
    <lineage>
        <taxon>Eukaryota</taxon>
        <taxon>Fungi</taxon>
        <taxon>Dikarya</taxon>
        <taxon>Ascomycota</taxon>
        <taxon>Pezizomycotina</taxon>
        <taxon>Dothideomycetes</taxon>
        <taxon>Pleosporomycetidae</taxon>
        <taxon>Pleosporales</taxon>
        <taxon>Pleosporineae</taxon>
        <taxon>Pleosporaceae</taxon>
        <taxon>Exserohilum</taxon>
    </lineage>
</organism>
<evidence type="ECO:0000256" key="2">
    <source>
        <dbReference type="ARBA" id="ARBA00004196"/>
    </source>
</evidence>
<dbReference type="EMBL" id="KB908833">
    <property type="protein sequence ID" value="EOA83217.1"/>
    <property type="molecule type" value="Genomic_DNA"/>
</dbReference>
<evidence type="ECO:0000313" key="8">
    <source>
        <dbReference type="Proteomes" id="UP000016935"/>
    </source>
</evidence>
<dbReference type="Proteomes" id="UP000016935">
    <property type="component" value="Unassembled WGS sequence"/>
</dbReference>
<dbReference type="GO" id="GO:0009277">
    <property type="term" value="C:fungal-type cell wall"/>
    <property type="evidence" value="ECO:0007669"/>
    <property type="project" value="TreeGrafter"/>
</dbReference>
<reference evidence="7 8" key="1">
    <citation type="journal article" date="2012" name="PLoS Pathog.">
        <title>Diverse lifestyles and strategies of plant pathogenesis encoded in the genomes of eighteen Dothideomycetes fungi.</title>
        <authorList>
            <person name="Ohm R.A."/>
            <person name="Feau N."/>
            <person name="Henrissat B."/>
            <person name="Schoch C.L."/>
            <person name="Horwitz B.A."/>
            <person name="Barry K.W."/>
            <person name="Condon B.J."/>
            <person name="Copeland A.C."/>
            <person name="Dhillon B."/>
            <person name="Glaser F."/>
            <person name="Hesse C.N."/>
            <person name="Kosti I."/>
            <person name="LaButti K."/>
            <person name="Lindquist E.A."/>
            <person name="Lucas S."/>
            <person name="Salamov A.A."/>
            <person name="Bradshaw R.E."/>
            <person name="Ciuffetti L."/>
            <person name="Hamelin R.C."/>
            <person name="Kema G.H.J."/>
            <person name="Lawrence C."/>
            <person name="Scott J.A."/>
            <person name="Spatafora J.W."/>
            <person name="Turgeon B.G."/>
            <person name="de Wit P.J.G.M."/>
            <person name="Zhong S."/>
            <person name="Goodwin S.B."/>
            <person name="Grigoriev I.V."/>
        </authorList>
    </citation>
    <scope>NUCLEOTIDE SEQUENCE [LARGE SCALE GENOMIC DNA]</scope>
    <source>
        <strain evidence="8">28A</strain>
    </source>
</reference>
<dbReference type="GO" id="GO:0042973">
    <property type="term" value="F:glucan endo-1,3-beta-D-glucosidase activity"/>
    <property type="evidence" value="ECO:0007669"/>
    <property type="project" value="UniProtKB-EC"/>
</dbReference>
<dbReference type="SUPFAM" id="SSF51445">
    <property type="entry name" value="(Trans)glycosidases"/>
    <property type="match status" value="1"/>
</dbReference>
<dbReference type="GeneID" id="19403791"/>
<dbReference type="PANTHER" id="PTHR16631">
    <property type="entry name" value="GLUCAN 1,3-BETA-GLUCOSIDASE"/>
    <property type="match status" value="1"/>
</dbReference>
<evidence type="ECO:0000256" key="5">
    <source>
        <dbReference type="ARBA" id="ARBA00022801"/>
    </source>
</evidence>
<keyword evidence="5 7" id="KW-0378">Hydrolase</keyword>
<dbReference type="GO" id="GO:0009986">
    <property type="term" value="C:cell surface"/>
    <property type="evidence" value="ECO:0007669"/>
    <property type="project" value="TreeGrafter"/>
</dbReference>
<dbReference type="HOGENOM" id="CLU_028820_0_1_1"/>
<keyword evidence="8" id="KW-1185">Reference proteome</keyword>
<feature type="signal peptide" evidence="6">
    <location>
        <begin position="1"/>
        <end position="18"/>
    </location>
</feature>
<evidence type="ECO:0000256" key="6">
    <source>
        <dbReference type="SAM" id="SignalP"/>
    </source>
</evidence>
<dbReference type="STRING" id="671987.R0K4G1"/>
<reference evidence="7 8" key="2">
    <citation type="journal article" date="2013" name="PLoS Genet.">
        <title>Comparative genome structure, secondary metabolite, and effector coding capacity across Cochliobolus pathogens.</title>
        <authorList>
            <person name="Condon B.J."/>
            <person name="Leng Y."/>
            <person name="Wu D."/>
            <person name="Bushley K.E."/>
            <person name="Ohm R.A."/>
            <person name="Otillar R."/>
            <person name="Martin J."/>
            <person name="Schackwitz W."/>
            <person name="Grimwood J."/>
            <person name="MohdZainudin N."/>
            <person name="Xue C."/>
            <person name="Wang R."/>
            <person name="Manning V.A."/>
            <person name="Dhillon B."/>
            <person name="Tu Z.J."/>
            <person name="Steffenson B.J."/>
            <person name="Salamov A."/>
            <person name="Sun H."/>
            <person name="Lowry S."/>
            <person name="LaButti K."/>
            <person name="Han J."/>
            <person name="Copeland A."/>
            <person name="Lindquist E."/>
            <person name="Barry K."/>
            <person name="Schmutz J."/>
            <person name="Baker S.E."/>
            <person name="Ciuffetti L.M."/>
            <person name="Grigoriev I.V."/>
            <person name="Zhong S."/>
            <person name="Turgeon B.G."/>
        </authorList>
    </citation>
    <scope>NUCLEOTIDE SEQUENCE [LARGE SCALE GENOMIC DNA]</scope>
    <source>
        <strain evidence="8">28A</strain>
    </source>
</reference>
<comment type="subcellular location">
    <subcellularLocation>
        <location evidence="2">Cell envelope</location>
    </subcellularLocation>
</comment>
<dbReference type="InterPro" id="IPR050732">
    <property type="entry name" value="Beta-glucan_modifiers"/>
</dbReference>
<dbReference type="PANTHER" id="PTHR16631:SF13">
    <property type="entry name" value="GLUCAN ENDO-1,3-BETA-GLUCOSIDASE EGLC-RELATED"/>
    <property type="match status" value="1"/>
</dbReference>
<name>R0K4G1_EXST2</name>
<evidence type="ECO:0000313" key="7">
    <source>
        <dbReference type="EMBL" id="EOA83217.1"/>
    </source>
</evidence>
<dbReference type="InterPro" id="IPR017853">
    <property type="entry name" value="GH"/>
</dbReference>
<feature type="chain" id="PRO_5004344217" description="glucan endo-1,3-beta-D-glucosidase" evidence="6">
    <location>
        <begin position="19"/>
        <end position="353"/>
    </location>
</feature>
<dbReference type="GO" id="GO:0071555">
    <property type="term" value="P:cell wall organization"/>
    <property type="evidence" value="ECO:0007669"/>
    <property type="project" value="TreeGrafter"/>
</dbReference>
<evidence type="ECO:0000256" key="4">
    <source>
        <dbReference type="ARBA" id="ARBA00012780"/>
    </source>
</evidence>
<protein>
    <recommendedName>
        <fullName evidence="4">glucan endo-1,3-beta-D-glucosidase</fullName>
        <ecNumber evidence="4">3.2.1.39</ecNumber>
    </recommendedName>
</protein>
<comment type="catalytic activity">
    <reaction evidence="1">
        <text>Hydrolysis of (1-&gt;3)-beta-D-glucosidic linkages in (1-&gt;3)-beta-D-glucans.</text>
        <dbReference type="EC" id="3.2.1.39"/>
    </reaction>
</comment>
<gene>
    <name evidence="7" type="ORF">SETTUDRAFT_33530</name>
</gene>
<accession>R0K4G1</accession>
<keyword evidence="6" id="KW-0732">Signal</keyword>
<evidence type="ECO:0000256" key="1">
    <source>
        <dbReference type="ARBA" id="ARBA00000382"/>
    </source>
</evidence>
<comment type="similarity">
    <text evidence="3">Belongs to the glycosyl hydrolase 17 family.</text>
</comment>
<dbReference type="RefSeq" id="XP_008028801.1">
    <property type="nucleotide sequence ID" value="XM_008030610.1"/>
</dbReference>
<proteinExistence type="inferred from homology"/>
<dbReference type="EC" id="3.2.1.39" evidence="4"/>
<dbReference type="GO" id="GO:0005576">
    <property type="term" value="C:extracellular region"/>
    <property type="evidence" value="ECO:0007669"/>
    <property type="project" value="TreeGrafter"/>
</dbReference>
<evidence type="ECO:0000256" key="3">
    <source>
        <dbReference type="ARBA" id="ARBA00008773"/>
    </source>
</evidence>
<sequence>MKYLLISPLLLLPSFAQATSKIYTGFNYGAFWSVEANAKKKADFLDGFNLAKNLTTDIPFDSARLFTCRAAGTLNEPTEAFDAAVESKTNLLLGFWITPAQKGALPDENIRNEMAALEKGFKQHGQALSDLIIGLAVGSEDVYRAEEAGELGVTADVVGQAISQVKKGIATSSFAQYMKNKPIGHVDTAKHAVVNKADFIGVTAYPYWHKDSIDTASTSFLGSLQDVEKRAGDRPIWIAEMGWPSADTEQHGEAIAGVDELQRFWTETGCAVFGKYTTFWYELLKDSTPDQKADWSLIDTISRKPRINNLGCGAPKRHLPAAPPASSPLVPQPILSASNIIFEHAARYQNSTE</sequence>
<dbReference type="eggNOG" id="ENOG502SI3D">
    <property type="taxonomic scope" value="Eukaryota"/>
</dbReference>